<dbReference type="GO" id="GO:0016020">
    <property type="term" value="C:membrane"/>
    <property type="evidence" value="ECO:0007669"/>
    <property type="project" value="UniProtKB-SubCell"/>
</dbReference>
<evidence type="ECO:0000256" key="2">
    <source>
        <dbReference type="ARBA" id="ARBA00022692"/>
    </source>
</evidence>
<keyword evidence="3 8" id="KW-0732">Signal</keyword>
<evidence type="ECO:0000256" key="6">
    <source>
        <dbReference type="ARBA" id="ARBA00023170"/>
    </source>
</evidence>
<evidence type="ECO:0000256" key="5">
    <source>
        <dbReference type="ARBA" id="ARBA00023136"/>
    </source>
</evidence>
<comment type="subcellular location">
    <subcellularLocation>
        <location evidence="1">Membrane</location>
        <topology evidence="1">Single-pass membrane protein</topology>
    </subcellularLocation>
</comment>
<dbReference type="GO" id="GO:0045202">
    <property type="term" value="C:synapse"/>
    <property type="evidence" value="ECO:0007669"/>
    <property type="project" value="TreeGrafter"/>
</dbReference>
<proteinExistence type="predicted"/>
<evidence type="ECO:0000256" key="8">
    <source>
        <dbReference type="SAM" id="SignalP"/>
    </source>
</evidence>
<evidence type="ECO:0000256" key="7">
    <source>
        <dbReference type="ARBA" id="ARBA00023180"/>
    </source>
</evidence>
<gene>
    <name evidence="10" type="ORF">PVAND_013263</name>
</gene>
<evidence type="ECO:0000313" key="10">
    <source>
        <dbReference type="EMBL" id="KAG5684010.1"/>
    </source>
</evidence>
<dbReference type="EMBL" id="JADBJN010000001">
    <property type="protein sequence ID" value="KAG5684010.1"/>
    <property type="molecule type" value="Genomic_DNA"/>
</dbReference>
<dbReference type="InterPro" id="IPR021613">
    <property type="entry name" value="Receptor_IA-2_dom"/>
</dbReference>
<feature type="signal peptide" evidence="8">
    <location>
        <begin position="1"/>
        <end position="18"/>
    </location>
</feature>
<keyword evidence="6" id="KW-0675">Receptor</keyword>
<dbReference type="PANTHER" id="PTHR46106">
    <property type="entry name" value="IA-2 PROTEIN TYROSINE PHOSPHATASE, ISOFORM C"/>
    <property type="match status" value="1"/>
</dbReference>
<evidence type="ECO:0000256" key="3">
    <source>
        <dbReference type="ARBA" id="ARBA00022729"/>
    </source>
</evidence>
<keyword evidence="5" id="KW-0472">Membrane</keyword>
<dbReference type="OrthoDB" id="9880441at2759"/>
<dbReference type="InterPro" id="IPR038112">
    <property type="entry name" value="Receptor_IA-2_ectodomain_sf"/>
</dbReference>
<keyword evidence="4" id="KW-1133">Transmembrane helix</keyword>
<dbReference type="PROSITE" id="PS51257">
    <property type="entry name" value="PROKAR_LIPOPROTEIN"/>
    <property type="match status" value="1"/>
</dbReference>
<dbReference type="GO" id="GO:0051046">
    <property type="term" value="P:regulation of secretion"/>
    <property type="evidence" value="ECO:0007669"/>
    <property type="project" value="TreeGrafter"/>
</dbReference>
<accession>A0A9J6CNZ5</accession>
<evidence type="ECO:0000259" key="9">
    <source>
        <dbReference type="Pfam" id="PF11548"/>
    </source>
</evidence>
<keyword evidence="11" id="KW-1185">Reference proteome</keyword>
<sequence length="150" mass="17223">MKLKVYALVFLLISCTFADDETTELAKHKIISVDTEYVHIILKNPIDNWKDGARIVQALGEMLNLQNFFTHMRVDRHEVSFRVEQNPEKNTALDVAKSINDSRFKNNLSRRLGVLVLRAGVGDKVKDYENDINDNQELSRTFLDSNGIQD</sequence>
<reference evidence="10" key="1">
    <citation type="submission" date="2021-03" db="EMBL/GenBank/DDBJ databases">
        <title>Chromosome level genome of the anhydrobiotic midge Polypedilum vanderplanki.</title>
        <authorList>
            <person name="Yoshida Y."/>
            <person name="Kikawada T."/>
            <person name="Gusev O."/>
        </authorList>
    </citation>
    <scope>NUCLEOTIDE SEQUENCE</scope>
    <source>
        <strain evidence="10">NIAS01</strain>
        <tissue evidence="10">Whole body or cell culture</tissue>
    </source>
</reference>
<feature type="domain" description="Protein-tyrosine phosphatase receptor IA-2 ectodomain" evidence="9">
    <location>
        <begin position="35"/>
        <end position="124"/>
    </location>
</feature>
<comment type="caution">
    <text evidence="10">The sequence shown here is derived from an EMBL/GenBank/DDBJ whole genome shotgun (WGS) entry which is preliminary data.</text>
</comment>
<keyword evidence="2" id="KW-0812">Transmembrane</keyword>
<dbReference type="InterPro" id="IPR033522">
    <property type="entry name" value="IA-2/IA-2_beta"/>
</dbReference>
<name>A0A9J6CNZ5_POLVA</name>
<evidence type="ECO:0000313" key="11">
    <source>
        <dbReference type="Proteomes" id="UP001107558"/>
    </source>
</evidence>
<dbReference type="Pfam" id="PF11548">
    <property type="entry name" value="Receptor_IA-2"/>
    <property type="match status" value="1"/>
</dbReference>
<dbReference type="Gene3D" id="3.30.70.2470">
    <property type="entry name" value="Protein-tyrosine phosphatase receptor IA-2 ectodomain"/>
    <property type="match status" value="1"/>
</dbReference>
<feature type="chain" id="PRO_5039914293" description="Protein-tyrosine phosphatase receptor IA-2 ectodomain domain-containing protein" evidence="8">
    <location>
        <begin position="19"/>
        <end position="150"/>
    </location>
</feature>
<protein>
    <recommendedName>
        <fullName evidence="9">Protein-tyrosine phosphatase receptor IA-2 ectodomain domain-containing protein</fullName>
    </recommendedName>
</protein>
<organism evidence="10 11">
    <name type="scientific">Polypedilum vanderplanki</name>
    <name type="common">Sleeping chironomid midge</name>
    <dbReference type="NCBI Taxonomy" id="319348"/>
    <lineage>
        <taxon>Eukaryota</taxon>
        <taxon>Metazoa</taxon>
        <taxon>Ecdysozoa</taxon>
        <taxon>Arthropoda</taxon>
        <taxon>Hexapoda</taxon>
        <taxon>Insecta</taxon>
        <taxon>Pterygota</taxon>
        <taxon>Neoptera</taxon>
        <taxon>Endopterygota</taxon>
        <taxon>Diptera</taxon>
        <taxon>Nematocera</taxon>
        <taxon>Chironomoidea</taxon>
        <taxon>Chironomidae</taxon>
        <taxon>Chironominae</taxon>
        <taxon>Polypedilum</taxon>
        <taxon>Polypedilum</taxon>
    </lineage>
</organism>
<dbReference type="Proteomes" id="UP001107558">
    <property type="component" value="Chromosome 1"/>
</dbReference>
<evidence type="ECO:0000256" key="1">
    <source>
        <dbReference type="ARBA" id="ARBA00004167"/>
    </source>
</evidence>
<evidence type="ECO:0000256" key="4">
    <source>
        <dbReference type="ARBA" id="ARBA00022989"/>
    </source>
</evidence>
<dbReference type="AlphaFoldDB" id="A0A9J6CNZ5"/>
<dbReference type="PANTHER" id="PTHR46106:SF4">
    <property type="entry name" value="IA-2 PROTEIN TYROSINE PHOSPHATASE, ISOFORM C"/>
    <property type="match status" value="1"/>
</dbReference>
<keyword evidence="7" id="KW-0325">Glycoprotein</keyword>
<dbReference type="GO" id="GO:0030141">
    <property type="term" value="C:secretory granule"/>
    <property type="evidence" value="ECO:0007669"/>
    <property type="project" value="InterPro"/>
</dbReference>